<evidence type="ECO:0000256" key="3">
    <source>
        <dbReference type="ARBA" id="ARBA00010772"/>
    </source>
</evidence>
<dbReference type="RefSeq" id="WP_187755669.1">
    <property type="nucleotide sequence ID" value="NZ_JABURY010000016.1"/>
</dbReference>
<keyword evidence="5" id="KW-0479">Metal-binding</keyword>
<evidence type="ECO:0000256" key="9">
    <source>
        <dbReference type="ARBA" id="ARBA00030762"/>
    </source>
</evidence>
<dbReference type="PRINTS" id="PR00714">
    <property type="entry name" value="MAN6PISMRASE"/>
</dbReference>
<dbReference type="InterPro" id="IPR016305">
    <property type="entry name" value="Mannose-6-P_Isomerase"/>
</dbReference>
<sequence>MKTTLWKLKNTFKNFDWGSLDGIPKYFHIDNPEHKPMAEMWMGIHPGGVSTAINAQGVEEPLDQLINRYPNKILGAKTYQQFKSLPFLFKILSAKEPLSIQVHPELYKAKAGFAKENQLGIPMNSPNRNYKDPNHKPELIYAITPFLAMNGFRPIAEILALFNQLSIPIIEQHILTLAANPSELGLKRFFHSLLTLEGAIKQQAISALLTSIKSLPEPPFNYIPPISQKYPSDCGVFAPLILNIIELLPGQAMFLNAQTPHAYLRGTGLEIMANSDNVLRAGLTNKHIDIEELFNNTSFTSIPSTQLLTQPRQQENKTLFPVSIDDFAFEIIHSQQQRLVQSISSAQIILCVEGEIEINTESDRCKLKVGESVFIACCAKRFTYQGSGVFARAFNH</sequence>
<dbReference type="InterPro" id="IPR046457">
    <property type="entry name" value="PMI_typeI_cat"/>
</dbReference>
<evidence type="ECO:0000256" key="7">
    <source>
        <dbReference type="ARBA" id="ARBA00023235"/>
    </source>
</evidence>
<dbReference type="Pfam" id="PF20511">
    <property type="entry name" value="PMI_typeI_cat"/>
    <property type="match status" value="1"/>
</dbReference>
<name>A0ABR7QYU9_9GAMM</name>
<dbReference type="InterPro" id="IPR049071">
    <property type="entry name" value="MPI_cupin_dom"/>
</dbReference>
<protein>
    <recommendedName>
        <fullName evidence="4">mannose-6-phosphate isomerase</fullName>
        <ecNumber evidence="4">5.3.1.8</ecNumber>
    </recommendedName>
    <alternativeName>
        <fullName evidence="8">Phosphohexomutase</fullName>
    </alternativeName>
    <alternativeName>
        <fullName evidence="9">Phosphomannose isomerase</fullName>
    </alternativeName>
</protein>
<dbReference type="CDD" id="cd07011">
    <property type="entry name" value="cupin_PMI_type_I_N"/>
    <property type="match status" value="1"/>
</dbReference>
<dbReference type="InterPro" id="IPR011051">
    <property type="entry name" value="RmlC_Cupin_sf"/>
</dbReference>
<dbReference type="PANTHER" id="PTHR10309:SF0">
    <property type="entry name" value="MANNOSE-6-PHOSPHATE ISOMERASE"/>
    <property type="match status" value="1"/>
</dbReference>
<comment type="caution">
    <text evidence="12">The sequence shown here is derived from an EMBL/GenBank/DDBJ whole genome shotgun (WGS) entry which is preliminary data.</text>
</comment>
<dbReference type="Gene3D" id="1.10.441.10">
    <property type="entry name" value="Phosphomannose Isomerase, domain 2"/>
    <property type="match status" value="1"/>
</dbReference>
<keyword evidence="13" id="KW-1185">Reference proteome</keyword>
<reference evidence="12 13" key="1">
    <citation type="submission" date="2020-06" db="EMBL/GenBank/DDBJ databases">
        <title>Frischella cerana isolated from Apis cerana gut homogenate.</title>
        <authorList>
            <person name="Wolter L.A."/>
            <person name="Suenami S."/>
            <person name="Miyazaki R."/>
        </authorList>
    </citation>
    <scope>NUCLEOTIDE SEQUENCE [LARGE SCALE GENOMIC DNA]</scope>
    <source>
        <strain evidence="12 13">Ac13</strain>
    </source>
</reference>
<dbReference type="InterPro" id="IPR001250">
    <property type="entry name" value="Man6P_Isoase-1"/>
</dbReference>
<keyword evidence="6" id="KW-0862">Zinc</keyword>
<proteinExistence type="inferred from homology"/>
<dbReference type="PANTHER" id="PTHR10309">
    <property type="entry name" value="MANNOSE-6-PHOSPHATE ISOMERASE"/>
    <property type="match status" value="1"/>
</dbReference>
<organism evidence="12 13">
    <name type="scientific">Frischella japonica</name>
    <dbReference type="NCBI Taxonomy" id="2741544"/>
    <lineage>
        <taxon>Bacteria</taxon>
        <taxon>Pseudomonadati</taxon>
        <taxon>Pseudomonadota</taxon>
        <taxon>Gammaproteobacteria</taxon>
        <taxon>Orbales</taxon>
        <taxon>Orbaceae</taxon>
        <taxon>Frischella</taxon>
    </lineage>
</organism>
<dbReference type="EMBL" id="JABURY010000016">
    <property type="protein sequence ID" value="MBC9131236.1"/>
    <property type="molecule type" value="Genomic_DNA"/>
</dbReference>
<evidence type="ECO:0000256" key="6">
    <source>
        <dbReference type="ARBA" id="ARBA00022833"/>
    </source>
</evidence>
<dbReference type="Gene3D" id="2.60.120.10">
    <property type="entry name" value="Jelly Rolls"/>
    <property type="match status" value="2"/>
</dbReference>
<dbReference type="EC" id="5.3.1.8" evidence="4"/>
<evidence type="ECO:0000256" key="4">
    <source>
        <dbReference type="ARBA" id="ARBA00011956"/>
    </source>
</evidence>
<dbReference type="PROSITE" id="PS00965">
    <property type="entry name" value="PMI_I_1"/>
    <property type="match status" value="1"/>
</dbReference>
<feature type="domain" description="Mannose-6-phosphate isomerase cupin" evidence="11">
    <location>
        <begin position="317"/>
        <end position="395"/>
    </location>
</feature>
<evidence type="ECO:0000256" key="5">
    <source>
        <dbReference type="ARBA" id="ARBA00022723"/>
    </source>
</evidence>
<evidence type="ECO:0000259" key="11">
    <source>
        <dbReference type="Pfam" id="PF21621"/>
    </source>
</evidence>
<comment type="catalytic activity">
    <reaction evidence="1">
        <text>D-mannose 6-phosphate = D-fructose 6-phosphate</text>
        <dbReference type="Rhea" id="RHEA:12356"/>
        <dbReference type="ChEBI" id="CHEBI:58735"/>
        <dbReference type="ChEBI" id="CHEBI:61527"/>
        <dbReference type="EC" id="5.3.1.8"/>
    </reaction>
</comment>
<keyword evidence="7 12" id="KW-0413">Isomerase</keyword>
<dbReference type="SUPFAM" id="SSF51182">
    <property type="entry name" value="RmlC-like cupins"/>
    <property type="match status" value="1"/>
</dbReference>
<dbReference type="PIRSF" id="PIRSF001480">
    <property type="entry name" value="Mannose-6-phosphate_isomerase"/>
    <property type="match status" value="1"/>
</dbReference>
<evidence type="ECO:0000313" key="13">
    <source>
        <dbReference type="Proteomes" id="UP000651208"/>
    </source>
</evidence>
<accession>A0ABR7QYU9</accession>
<comment type="similarity">
    <text evidence="3">Belongs to the mannose-6-phosphate isomerase type 1 family.</text>
</comment>
<dbReference type="InterPro" id="IPR014710">
    <property type="entry name" value="RmlC-like_jellyroll"/>
</dbReference>
<evidence type="ECO:0000313" key="12">
    <source>
        <dbReference type="EMBL" id="MBC9131236.1"/>
    </source>
</evidence>
<comment type="cofactor">
    <cofactor evidence="2">
        <name>Zn(2+)</name>
        <dbReference type="ChEBI" id="CHEBI:29105"/>
    </cofactor>
</comment>
<dbReference type="NCBIfam" id="TIGR00218">
    <property type="entry name" value="manA"/>
    <property type="match status" value="1"/>
</dbReference>
<evidence type="ECO:0000256" key="8">
    <source>
        <dbReference type="ARBA" id="ARBA00029741"/>
    </source>
</evidence>
<dbReference type="InterPro" id="IPR018050">
    <property type="entry name" value="Pmannose_isomerase-type1_CS"/>
</dbReference>
<dbReference type="Pfam" id="PF21621">
    <property type="entry name" value="MPI_cupin_dom"/>
    <property type="match status" value="1"/>
</dbReference>
<feature type="domain" description="Phosphomannose isomerase type I catalytic" evidence="10">
    <location>
        <begin position="5"/>
        <end position="154"/>
    </location>
</feature>
<dbReference type="Proteomes" id="UP000651208">
    <property type="component" value="Unassembled WGS sequence"/>
</dbReference>
<gene>
    <name evidence="12" type="primary">manA</name>
    <name evidence="12" type="ORF">FcAc13_07930</name>
</gene>
<evidence type="ECO:0000259" key="10">
    <source>
        <dbReference type="Pfam" id="PF20511"/>
    </source>
</evidence>
<dbReference type="GO" id="GO:0004476">
    <property type="term" value="F:mannose-6-phosphate isomerase activity"/>
    <property type="evidence" value="ECO:0007669"/>
    <property type="project" value="UniProtKB-EC"/>
</dbReference>
<evidence type="ECO:0000256" key="1">
    <source>
        <dbReference type="ARBA" id="ARBA00000757"/>
    </source>
</evidence>
<evidence type="ECO:0000256" key="2">
    <source>
        <dbReference type="ARBA" id="ARBA00001947"/>
    </source>
</evidence>